<dbReference type="GO" id="GO:0009427">
    <property type="term" value="C:bacterial-type flagellum basal body, distal rod, L ring"/>
    <property type="evidence" value="ECO:0007669"/>
    <property type="project" value="InterPro"/>
</dbReference>
<keyword evidence="12" id="KW-0969">Cilium</keyword>
<evidence type="ECO:0000313" key="13">
    <source>
        <dbReference type="Proteomes" id="UP000199227"/>
    </source>
</evidence>
<keyword evidence="13" id="KW-1185">Reference proteome</keyword>
<keyword evidence="6 10" id="KW-0472">Membrane</keyword>
<dbReference type="AlphaFoldDB" id="A0A1I5QJ73"/>
<dbReference type="PRINTS" id="PR01008">
    <property type="entry name" value="FLGLRINGFLGH"/>
</dbReference>
<dbReference type="STRING" id="223786.SAMN05216234_12033"/>
<dbReference type="NCBIfam" id="NF001303">
    <property type="entry name" value="PRK00249.1-3"/>
    <property type="match status" value="1"/>
</dbReference>
<keyword evidence="12" id="KW-0282">Flagellum</keyword>
<keyword evidence="10" id="KW-0449">Lipoprotein</keyword>
<evidence type="ECO:0000256" key="1">
    <source>
        <dbReference type="ARBA" id="ARBA00002591"/>
    </source>
</evidence>
<dbReference type="InterPro" id="IPR000527">
    <property type="entry name" value="Flag_Lring"/>
</dbReference>
<dbReference type="PANTHER" id="PTHR34933">
    <property type="entry name" value="FLAGELLAR L-RING PROTEIN"/>
    <property type="match status" value="1"/>
</dbReference>
<gene>
    <name evidence="10" type="primary">flgH</name>
    <name evidence="12" type="ORF">SAMN05216234_12033</name>
</gene>
<dbReference type="PANTHER" id="PTHR34933:SF1">
    <property type="entry name" value="FLAGELLAR L-RING PROTEIN"/>
    <property type="match status" value="1"/>
</dbReference>
<reference evidence="12 13" key="1">
    <citation type="submission" date="2016-10" db="EMBL/GenBank/DDBJ databases">
        <authorList>
            <person name="de Groot N.N."/>
        </authorList>
    </citation>
    <scope>NUCLEOTIDE SEQUENCE [LARGE SCALE GENOMIC DNA]</scope>
    <source>
        <strain evidence="12 13">EP1-55-1</strain>
    </source>
</reference>
<dbReference type="PROSITE" id="PS51257">
    <property type="entry name" value="PROKAR_LIPOPROTEIN"/>
    <property type="match status" value="1"/>
</dbReference>
<feature type="signal peptide" evidence="11">
    <location>
        <begin position="1"/>
        <end position="26"/>
    </location>
</feature>
<comment type="subunit">
    <text evidence="3 10">The basal body constitutes a major portion of the flagellar organelle and consists of four rings (L,P,S, and M) mounted on a central rod.</text>
</comment>
<keyword evidence="7 10" id="KW-0975">Bacterial flagellum</keyword>
<protein>
    <recommendedName>
        <fullName evidence="4 10">Flagellar L-ring protein</fullName>
    </recommendedName>
    <alternativeName>
        <fullName evidence="9 10">Basal body L-ring protein</fullName>
    </alternativeName>
</protein>
<dbReference type="RefSeq" id="WP_092912629.1">
    <property type="nucleotide sequence ID" value="NZ_CP136592.1"/>
</dbReference>
<name>A0A1I5QJ73_9BACT</name>
<comment type="similarity">
    <text evidence="2 10">Belongs to the FlgH family.</text>
</comment>
<dbReference type="Pfam" id="PF02107">
    <property type="entry name" value="FlgH"/>
    <property type="match status" value="1"/>
</dbReference>
<dbReference type="HAMAP" id="MF_00415">
    <property type="entry name" value="FlgH"/>
    <property type="match status" value="1"/>
</dbReference>
<keyword evidence="5 10" id="KW-0732">Signal</keyword>
<evidence type="ECO:0000256" key="7">
    <source>
        <dbReference type="ARBA" id="ARBA00023143"/>
    </source>
</evidence>
<sequence length="237" mass="25670">MRGLKLLAISSVLIVFAGCSSHQADAKINFKPPKYVEQLPPKEPKNNIENPGSLFGRGDNPVFSDKKAMNVNDIVTVVINENILASSSGQKSVSKSTVDGLGGGLMTAPTGSEMGKLAAKVNALTNVGFKIDSNNVFNAKGSSQRTETFTTTLSARIIKILENGNYFIDGRREILIDGQKQILHVSGVIRPEDISQTNQINSQNIADAKIMYETQGDIKEATEKSWGTKLVESVWPF</sequence>
<accession>A0A1I5QJ73</accession>
<comment type="function">
    <text evidence="1 10">Assembles around the rod to form the L-ring and probably protects the motor/basal body from shearing forces during rotation.</text>
</comment>
<dbReference type="OrthoDB" id="9789227at2"/>
<dbReference type="GO" id="GO:0071973">
    <property type="term" value="P:bacterial-type flagellum-dependent cell motility"/>
    <property type="evidence" value="ECO:0007669"/>
    <property type="project" value="InterPro"/>
</dbReference>
<keyword evidence="12" id="KW-0966">Cell projection</keyword>
<evidence type="ECO:0000313" key="12">
    <source>
        <dbReference type="EMBL" id="SFP46101.1"/>
    </source>
</evidence>
<evidence type="ECO:0000256" key="10">
    <source>
        <dbReference type="HAMAP-Rule" id="MF_00415"/>
    </source>
</evidence>
<evidence type="ECO:0000256" key="3">
    <source>
        <dbReference type="ARBA" id="ARBA00011439"/>
    </source>
</evidence>
<evidence type="ECO:0000256" key="6">
    <source>
        <dbReference type="ARBA" id="ARBA00023136"/>
    </source>
</evidence>
<evidence type="ECO:0000256" key="11">
    <source>
        <dbReference type="SAM" id="SignalP"/>
    </source>
</evidence>
<organism evidence="12 13">
    <name type="scientific">Hydrogenimonas thermophila</name>
    <dbReference type="NCBI Taxonomy" id="223786"/>
    <lineage>
        <taxon>Bacteria</taxon>
        <taxon>Pseudomonadati</taxon>
        <taxon>Campylobacterota</taxon>
        <taxon>Epsilonproteobacteria</taxon>
        <taxon>Campylobacterales</taxon>
        <taxon>Hydrogenimonadaceae</taxon>
        <taxon>Hydrogenimonas</taxon>
    </lineage>
</organism>
<proteinExistence type="inferred from homology"/>
<evidence type="ECO:0000256" key="5">
    <source>
        <dbReference type="ARBA" id="ARBA00022729"/>
    </source>
</evidence>
<evidence type="ECO:0000256" key="4">
    <source>
        <dbReference type="ARBA" id="ARBA00016940"/>
    </source>
</evidence>
<evidence type="ECO:0000256" key="2">
    <source>
        <dbReference type="ARBA" id="ARBA00006929"/>
    </source>
</evidence>
<dbReference type="Proteomes" id="UP000199227">
    <property type="component" value="Unassembled WGS sequence"/>
</dbReference>
<comment type="subcellular location">
    <subcellularLocation>
        <location evidence="10">Cell outer membrane</location>
        <topology evidence="10">Lipid-anchor</topology>
    </subcellularLocation>
    <subcellularLocation>
        <location evidence="10">Bacterial flagellum basal body</location>
    </subcellularLocation>
</comment>
<evidence type="ECO:0000256" key="9">
    <source>
        <dbReference type="ARBA" id="ARBA00032876"/>
    </source>
</evidence>
<feature type="chain" id="PRO_5011487877" description="Flagellar L-ring protein" evidence="11">
    <location>
        <begin position="27"/>
        <end position="237"/>
    </location>
</feature>
<dbReference type="GO" id="GO:0009279">
    <property type="term" value="C:cell outer membrane"/>
    <property type="evidence" value="ECO:0007669"/>
    <property type="project" value="UniProtKB-SubCell"/>
</dbReference>
<evidence type="ECO:0000256" key="8">
    <source>
        <dbReference type="ARBA" id="ARBA00023237"/>
    </source>
</evidence>
<keyword evidence="8 10" id="KW-0998">Cell outer membrane</keyword>
<dbReference type="GO" id="GO:0003774">
    <property type="term" value="F:cytoskeletal motor activity"/>
    <property type="evidence" value="ECO:0007669"/>
    <property type="project" value="InterPro"/>
</dbReference>
<dbReference type="EMBL" id="FOXB01000020">
    <property type="protein sequence ID" value="SFP46101.1"/>
    <property type="molecule type" value="Genomic_DNA"/>
</dbReference>